<name>A0A3N6MT60_9BURK</name>
<dbReference type="InterPro" id="IPR009057">
    <property type="entry name" value="Homeodomain-like_sf"/>
</dbReference>
<dbReference type="RefSeq" id="WP_124152169.1">
    <property type="nucleotide sequence ID" value="NZ_RQIS01000011.1"/>
</dbReference>
<dbReference type="PANTHER" id="PTHR30055">
    <property type="entry name" value="HTH-TYPE TRANSCRIPTIONAL REGULATOR RUTR"/>
    <property type="match status" value="1"/>
</dbReference>
<accession>A0A3N6MT60</accession>
<evidence type="ECO:0000256" key="2">
    <source>
        <dbReference type="ARBA" id="ARBA00023125"/>
    </source>
</evidence>
<keyword evidence="7" id="KW-1185">Reference proteome</keyword>
<feature type="compositionally biased region" description="Polar residues" evidence="4">
    <location>
        <begin position="1"/>
        <end position="14"/>
    </location>
</feature>
<evidence type="ECO:0000313" key="6">
    <source>
        <dbReference type="EMBL" id="RQH05035.1"/>
    </source>
</evidence>
<dbReference type="EMBL" id="RQIS01000011">
    <property type="protein sequence ID" value="RQH05035.1"/>
    <property type="molecule type" value="Genomic_DNA"/>
</dbReference>
<organism evidence="6 7">
    <name type="scientific">Paraburkholderia dinghuensis</name>
    <dbReference type="NCBI Taxonomy" id="2305225"/>
    <lineage>
        <taxon>Bacteria</taxon>
        <taxon>Pseudomonadati</taxon>
        <taxon>Pseudomonadota</taxon>
        <taxon>Betaproteobacteria</taxon>
        <taxon>Burkholderiales</taxon>
        <taxon>Burkholderiaceae</taxon>
        <taxon>Paraburkholderia</taxon>
    </lineage>
</organism>
<dbReference type="GO" id="GO:0000976">
    <property type="term" value="F:transcription cis-regulatory region binding"/>
    <property type="evidence" value="ECO:0007669"/>
    <property type="project" value="TreeGrafter"/>
</dbReference>
<dbReference type="SUPFAM" id="SSF46689">
    <property type="entry name" value="Homeodomain-like"/>
    <property type="match status" value="1"/>
</dbReference>
<sequence length="212" mass="22835">MSTLSGSPSVNKSGQAMRRKGQEKRQRIVEATGNLLRTCPLGQLRAADIAREAGTSLPNFYLYFDGVIDAVLATVQQVLMGDDHIVGLLDAAWPSNEIDARAFEFVSAYVSYWREHAPLLRVRAMLVAEGEPRFAKAEEDASLPLLKALSAKLAHVRPDIDHAPSAAGVLLAMLDRLAAYVPGGSNAFGVTTERLIEAAARVLADTLRGGPR</sequence>
<dbReference type="GO" id="GO:0003700">
    <property type="term" value="F:DNA-binding transcription factor activity"/>
    <property type="evidence" value="ECO:0007669"/>
    <property type="project" value="TreeGrafter"/>
</dbReference>
<feature type="domain" description="Tetracyclin repressor-like C-terminal" evidence="5">
    <location>
        <begin position="93"/>
        <end position="198"/>
    </location>
</feature>
<dbReference type="PANTHER" id="PTHR30055:SF234">
    <property type="entry name" value="HTH-TYPE TRANSCRIPTIONAL REGULATOR BETI"/>
    <property type="match status" value="1"/>
</dbReference>
<keyword evidence="1" id="KW-0805">Transcription regulation</keyword>
<reference evidence="6 7" key="1">
    <citation type="submission" date="2018-11" db="EMBL/GenBank/DDBJ databases">
        <title>Paraburkholderia sp. DHOA04, isolated from soil.</title>
        <authorList>
            <person name="Gao Z.-H."/>
            <person name="Qiu L.-H."/>
            <person name="Fu J.-C."/>
        </authorList>
    </citation>
    <scope>NUCLEOTIDE SEQUENCE [LARGE SCALE GENOMIC DNA]</scope>
    <source>
        <strain evidence="6 7">DHOA04</strain>
    </source>
</reference>
<dbReference type="Gene3D" id="1.10.10.60">
    <property type="entry name" value="Homeodomain-like"/>
    <property type="match status" value="1"/>
</dbReference>
<feature type="region of interest" description="Disordered" evidence="4">
    <location>
        <begin position="1"/>
        <end position="24"/>
    </location>
</feature>
<dbReference type="OrthoDB" id="6859868at2"/>
<comment type="caution">
    <text evidence="6">The sequence shown here is derived from an EMBL/GenBank/DDBJ whole genome shotgun (WGS) entry which is preliminary data.</text>
</comment>
<dbReference type="InterPro" id="IPR011075">
    <property type="entry name" value="TetR_C"/>
</dbReference>
<dbReference type="AlphaFoldDB" id="A0A3N6MT60"/>
<evidence type="ECO:0000259" key="5">
    <source>
        <dbReference type="Pfam" id="PF19352"/>
    </source>
</evidence>
<evidence type="ECO:0000256" key="4">
    <source>
        <dbReference type="SAM" id="MobiDB-lite"/>
    </source>
</evidence>
<dbReference type="Pfam" id="PF19352">
    <property type="entry name" value="TetR_C_38"/>
    <property type="match status" value="1"/>
</dbReference>
<dbReference type="InterPro" id="IPR050109">
    <property type="entry name" value="HTH-type_TetR-like_transc_reg"/>
</dbReference>
<protein>
    <submittedName>
        <fullName evidence="6">TetR/AcrR family transcriptional regulator</fullName>
    </submittedName>
</protein>
<keyword evidence="3" id="KW-0804">Transcription</keyword>
<proteinExistence type="predicted"/>
<evidence type="ECO:0000313" key="7">
    <source>
        <dbReference type="Proteomes" id="UP000272778"/>
    </source>
</evidence>
<dbReference type="Gene3D" id="1.10.357.10">
    <property type="entry name" value="Tetracycline Repressor, domain 2"/>
    <property type="match status" value="1"/>
</dbReference>
<evidence type="ECO:0000256" key="1">
    <source>
        <dbReference type="ARBA" id="ARBA00023015"/>
    </source>
</evidence>
<gene>
    <name evidence="6" type="ORF">D1Y85_16670</name>
</gene>
<evidence type="ECO:0000256" key="3">
    <source>
        <dbReference type="ARBA" id="ARBA00023163"/>
    </source>
</evidence>
<keyword evidence="2" id="KW-0238">DNA-binding</keyword>
<dbReference type="Proteomes" id="UP000272778">
    <property type="component" value="Unassembled WGS sequence"/>
</dbReference>